<dbReference type="InterPro" id="IPR000073">
    <property type="entry name" value="AB_hydrolase_1"/>
</dbReference>
<evidence type="ECO:0000313" key="4">
    <source>
        <dbReference type="Proteomes" id="UP001501721"/>
    </source>
</evidence>
<proteinExistence type="predicted"/>
<gene>
    <name evidence="3" type="ORF">GCM10010422_43720</name>
</gene>
<dbReference type="InterPro" id="IPR050266">
    <property type="entry name" value="AB_hydrolase_sf"/>
</dbReference>
<feature type="domain" description="AB hydrolase-1" evidence="2">
    <location>
        <begin position="32"/>
        <end position="276"/>
    </location>
</feature>
<evidence type="ECO:0000256" key="1">
    <source>
        <dbReference type="ARBA" id="ARBA00022801"/>
    </source>
</evidence>
<dbReference type="Proteomes" id="UP001501721">
    <property type="component" value="Unassembled WGS sequence"/>
</dbReference>
<keyword evidence="4" id="KW-1185">Reference proteome</keyword>
<reference evidence="3 4" key="1">
    <citation type="journal article" date="2019" name="Int. J. Syst. Evol. Microbiol.">
        <title>The Global Catalogue of Microorganisms (GCM) 10K type strain sequencing project: providing services to taxonomists for standard genome sequencing and annotation.</title>
        <authorList>
            <consortium name="The Broad Institute Genomics Platform"/>
            <consortium name="The Broad Institute Genome Sequencing Center for Infectious Disease"/>
            <person name="Wu L."/>
            <person name="Ma J."/>
        </authorList>
    </citation>
    <scope>NUCLEOTIDE SEQUENCE [LARGE SCALE GENOMIC DNA]</scope>
    <source>
        <strain evidence="3 4">JCM 6923</strain>
    </source>
</reference>
<comment type="caution">
    <text evidence="3">The sequence shown here is derived from an EMBL/GenBank/DDBJ whole genome shotgun (WGS) entry which is preliminary data.</text>
</comment>
<protein>
    <submittedName>
        <fullName evidence="3">Alpha/beta hydrolase</fullName>
    </submittedName>
</protein>
<accession>A0ABN3LXQ2</accession>
<organism evidence="3 4">
    <name type="scientific">Streptomyces graminearus</name>
    <dbReference type="NCBI Taxonomy" id="284030"/>
    <lineage>
        <taxon>Bacteria</taxon>
        <taxon>Bacillati</taxon>
        <taxon>Actinomycetota</taxon>
        <taxon>Actinomycetes</taxon>
        <taxon>Kitasatosporales</taxon>
        <taxon>Streptomycetaceae</taxon>
        <taxon>Streptomyces</taxon>
    </lineage>
</organism>
<dbReference type="PANTHER" id="PTHR43798:SF31">
    <property type="entry name" value="AB HYDROLASE SUPERFAMILY PROTEIN YCLE"/>
    <property type="match status" value="1"/>
</dbReference>
<name>A0ABN3LXQ2_9ACTN</name>
<dbReference type="PANTHER" id="PTHR43798">
    <property type="entry name" value="MONOACYLGLYCEROL LIPASE"/>
    <property type="match status" value="1"/>
</dbReference>
<keyword evidence="1 3" id="KW-0378">Hydrolase</keyword>
<dbReference type="Gene3D" id="3.40.50.1820">
    <property type="entry name" value="alpha/beta hydrolase"/>
    <property type="match status" value="1"/>
</dbReference>
<dbReference type="Pfam" id="PF00561">
    <property type="entry name" value="Abhydrolase_1"/>
    <property type="match status" value="1"/>
</dbReference>
<evidence type="ECO:0000259" key="2">
    <source>
        <dbReference type="Pfam" id="PF00561"/>
    </source>
</evidence>
<sequence length="302" mass="31963">MSLFAMASPSSFSFAAPDGTELAYHVRGEGSPLVALPGGPTDSAYLGDLGGLSRYRRLIMPDLRGTGRSATPRDPASYRCDRMVADVEALRLRLGLDRMDLLAHCAGANLAVLYASCHPERVERLTLVTPSVAAVGLTISGELRLETVRARAAESWFPTAYAALEAITQGRATAASWEAITPFSYGRWDEAARAHQAAADERSNPEVMAAYGAEGAYDPPATRAALARLTAPVWLLAGEVDPGAPPATVAAYAALFPDAELVIQPGASHFPWLDDPDRFVVSVCPQGFNPADAFNASPFSGD</sequence>
<dbReference type="SUPFAM" id="SSF53474">
    <property type="entry name" value="alpha/beta-Hydrolases"/>
    <property type="match status" value="1"/>
</dbReference>
<dbReference type="EMBL" id="BAAATL010000020">
    <property type="protein sequence ID" value="GAA2492168.1"/>
    <property type="molecule type" value="Genomic_DNA"/>
</dbReference>
<dbReference type="InterPro" id="IPR029058">
    <property type="entry name" value="AB_hydrolase_fold"/>
</dbReference>
<evidence type="ECO:0000313" key="3">
    <source>
        <dbReference type="EMBL" id="GAA2492168.1"/>
    </source>
</evidence>
<dbReference type="GO" id="GO:0016787">
    <property type="term" value="F:hydrolase activity"/>
    <property type="evidence" value="ECO:0007669"/>
    <property type="project" value="UniProtKB-KW"/>
</dbReference>